<dbReference type="InParanoid" id="I3KEC7"/>
<evidence type="ECO:0000313" key="9">
    <source>
        <dbReference type="Ensembl" id="ENSONIP00000019472.2"/>
    </source>
</evidence>
<dbReference type="STRING" id="8128.ENSONIP00000019472"/>
<evidence type="ECO:0000256" key="1">
    <source>
        <dbReference type="ARBA" id="ARBA00004613"/>
    </source>
</evidence>
<sequence length="297" mass="33021">MWEVSLFFRLLGIAVHTPPQTPSLLPPPPPLSSSSPLFYPSVCGPLSLRATRSRGASHATMSVLPYCVLILLLLIPILTEAKRQPGQEKPDKPRQPPPSPQPAKRPRNRSVPGSGELTSKEGHRCVWQTSGEGLVSLLVNCSIETQGDLQRYWCRYAGKPDLCQAYGVKSSQYWKQLVGKLKKRQNACEGEKVLKAKTCKKAPAEAHMKLAQRSGEDDKKGGKEGGKKKPAGKSVGGGRMDKRKKKEEETEEKKKRREERTEAEDEEGMQSDMEPVQAYCSEGWHSVCSFFVKFFEG</sequence>
<accession>I3KEC7</accession>
<comment type="subcellular location">
    <subcellularLocation>
        <location evidence="1">Secreted</location>
    </subcellularLocation>
</comment>
<feature type="chain" id="PRO_5025539965" evidence="8">
    <location>
        <begin position="17"/>
        <end position="297"/>
    </location>
</feature>
<proteinExistence type="inferred from homology"/>
<evidence type="ECO:0000256" key="8">
    <source>
        <dbReference type="SAM" id="SignalP"/>
    </source>
</evidence>
<dbReference type="GO" id="GO:0019838">
    <property type="term" value="F:growth factor binding"/>
    <property type="evidence" value="ECO:0007669"/>
    <property type="project" value="UniProtKB-KW"/>
</dbReference>
<keyword evidence="3" id="KW-0964">Secreted</keyword>
<dbReference type="GO" id="GO:0007267">
    <property type="term" value="P:cell-cell signaling"/>
    <property type="evidence" value="ECO:0007669"/>
    <property type="project" value="TreeGrafter"/>
</dbReference>
<protein>
    <submittedName>
        <fullName evidence="9">Fibroblast growth factor binding protein 3</fullName>
    </submittedName>
</protein>
<dbReference type="Proteomes" id="UP000005207">
    <property type="component" value="Linkage group LG13"/>
</dbReference>
<dbReference type="InterPro" id="IPR010510">
    <property type="entry name" value="FGF1-bd"/>
</dbReference>
<gene>
    <name evidence="9" type="primary">fgfbp3</name>
</gene>
<dbReference type="AlphaFoldDB" id="I3KEC7"/>
<dbReference type="GeneTree" id="ENSGT00940000154372"/>
<keyword evidence="4 8" id="KW-0732">Signal</keyword>
<dbReference type="Pfam" id="PF06473">
    <property type="entry name" value="FGF-BP1"/>
    <property type="match status" value="1"/>
</dbReference>
<evidence type="ECO:0000256" key="2">
    <source>
        <dbReference type="ARBA" id="ARBA00008326"/>
    </source>
</evidence>
<evidence type="ECO:0000256" key="5">
    <source>
        <dbReference type="ARBA" id="ARBA00023157"/>
    </source>
</evidence>
<keyword evidence="5" id="KW-1015">Disulfide bond</keyword>
<keyword evidence="10" id="KW-1185">Reference proteome</keyword>
<evidence type="ECO:0000313" key="10">
    <source>
        <dbReference type="Proteomes" id="UP000005207"/>
    </source>
</evidence>
<name>I3KEC7_ORENI</name>
<dbReference type="PANTHER" id="PTHR15258:SF3">
    <property type="entry name" value="FIBROBLAST GROWTH FACTOR-BINDING PROTEIN 3"/>
    <property type="match status" value="1"/>
</dbReference>
<evidence type="ECO:0000256" key="3">
    <source>
        <dbReference type="ARBA" id="ARBA00022525"/>
    </source>
</evidence>
<reference evidence="10" key="1">
    <citation type="submission" date="2012-01" db="EMBL/GenBank/DDBJ databases">
        <title>The Genome Sequence of Oreochromis niloticus (Nile Tilapia).</title>
        <authorList>
            <consortium name="Broad Institute Genome Assembly Team"/>
            <consortium name="Broad Institute Sequencing Platform"/>
            <person name="Di Palma F."/>
            <person name="Johnson J."/>
            <person name="Lander E.S."/>
            <person name="Lindblad-Toh K."/>
        </authorList>
    </citation>
    <scope>NUCLEOTIDE SEQUENCE [LARGE SCALE GENOMIC DNA]</scope>
</reference>
<evidence type="ECO:0000256" key="7">
    <source>
        <dbReference type="SAM" id="MobiDB-lite"/>
    </source>
</evidence>
<feature type="region of interest" description="Disordered" evidence="7">
    <location>
        <begin position="204"/>
        <end position="274"/>
    </location>
</feature>
<dbReference type="Ensembl" id="ENSONIT00000019489.2">
    <property type="protein sequence ID" value="ENSONIP00000019472.2"/>
    <property type="gene ID" value="ENSONIG00000015476.2"/>
</dbReference>
<dbReference type="OMA" id="QCAYRGE"/>
<evidence type="ECO:0000256" key="6">
    <source>
        <dbReference type="ARBA" id="ARBA00023183"/>
    </source>
</evidence>
<dbReference type="HOGENOM" id="CLU_1258682_0_0_1"/>
<evidence type="ECO:0000256" key="4">
    <source>
        <dbReference type="ARBA" id="ARBA00022729"/>
    </source>
</evidence>
<organism evidence="9 10">
    <name type="scientific">Oreochromis niloticus</name>
    <name type="common">Nile tilapia</name>
    <name type="synonym">Tilapia nilotica</name>
    <dbReference type="NCBI Taxonomy" id="8128"/>
    <lineage>
        <taxon>Eukaryota</taxon>
        <taxon>Metazoa</taxon>
        <taxon>Chordata</taxon>
        <taxon>Craniata</taxon>
        <taxon>Vertebrata</taxon>
        <taxon>Euteleostomi</taxon>
        <taxon>Actinopterygii</taxon>
        <taxon>Neopterygii</taxon>
        <taxon>Teleostei</taxon>
        <taxon>Neoteleostei</taxon>
        <taxon>Acanthomorphata</taxon>
        <taxon>Ovalentaria</taxon>
        <taxon>Cichlomorphae</taxon>
        <taxon>Cichliformes</taxon>
        <taxon>Cichlidae</taxon>
        <taxon>African cichlids</taxon>
        <taxon>Pseudocrenilabrinae</taxon>
        <taxon>Oreochromini</taxon>
        <taxon>Oreochromis</taxon>
    </lineage>
</organism>
<dbReference type="eggNOG" id="ENOG502S2Z7">
    <property type="taxonomic scope" value="Eukaryota"/>
</dbReference>
<feature type="compositionally biased region" description="Basic and acidic residues" evidence="7">
    <location>
        <begin position="204"/>
        <end position="227"/>
    </location>
</feature>
<feature type="signal peptide" evidence="8">
    <location>
        <begin position="1"/>
        <end position="16"/>
    </location>
</feature>
<comment type="similarity">
    <text evidence="2">Belongs to the fibroblast growth factor-binding protein family.</text>
</comment>
<reference evidence="9" key="3">
    <citation type="submission" date="2025-09" db="UniProtKB">
        <authorList>
            <consortium name="Ensembl"/>
        </authorList>
    </citation>
    <scope>IDENTIFICATION</scope>
</reference>
<dbReference type="GO" id="GO:0005576">
    <property type="term" value="C:extracellular region"/>
    <property type="evidence" value="ECO:0007669"/>
    <property type="project" value="UniProtKB-SubCell"/>
</dbReference>
<feature type="compositionally biased region" description="Basic and acidic residues" evidence="7">
    <location>
        <begin position="83"/>
        <end position="94"/>
    </location>
</feature>
<reference evidence="9" key="2">
    <citation type="submission" date="2025-08" db="UniProtKB">
        <authorList>
            <consortium name="Ensembl"/>
        </authorList>
    </citation>
    <scope>IDENTIFICATION</scope>
</reference>
<feature type="region of interest" description="Disordered" evidence="7">
    <location>
        <begin position="83"/>
        <end position="122"/>
    </location>
</feature>
<dbReference type="PANTHER" id="PTHR15258">
    <property type="entry name" value="FGF BINDING PROTEIN-RELATED"/>
    <property type="match status" value="1"/>
</dbReference>
<keyword evidence="6" id="KW-0340">Growth factor binding</keyword>